<evidence type="ECO:0000256" key="1">
    <source>
        <dbReference type="SAM" id="MobiDB-lite"/>
    </source>
</evidence>
<protein>
    <submittedName>
        <fullName evidence="2 4">Uncharacterized protein</fullName>
    </submittedName>
</protein>
<reference evidence="4" key="1">
    <citation type="submission" date="2016-06" db="UniProtKB">
        <authorList>
            <consortium name="WormBaseParasite"/>
        </authorList>
    </citation>
    <scope>IDENTIFICATION</scope>
</reference>
<sequence>MREDIPHCIGGRNQEEVLEVDRIYIEESSELGHKAIPHMESSKPKEERNTKGRIKPINEDRYEKNEQELDRTRKEGRGQSCFENAGRWPMLDCQ</sequence>
<name>A0A183KI21_9TREM</name>
<reference evidence="2 3" key="2">
    <citation type="submission" date="2018-11" db="EMBL/GenBank/DDBJ databases">
        <authorList>
            <consortium name="Pathogen Informatics"/>
        </authorList>
    </citation>
    <scope>NUCLEOTIDE SEQUENCE [LARGE SCALE GENOMIC DNA]</scope>
    <source>
        <strain evidence="2">Dakar</strain>
        <strain evidence="3">Dakar, Senegal</strain>
    </source>
</reference>
<feature type="region of interest" description="Disordered" evidence="1">
    <location>
        <begin position="31"/>
        <end position="94"/>
    </location>
</feature>
<dbReference type="EMBL" id="UZAK01036923">
    <property type="protein sequence ID" value="VDP57107.1"/>
    <property type="molecule type" value="Genomic_DNA"/>
</dbReference>
<accession>A0A183KI21</accession>
<evidence type="ECO:0000313" key="3">
    <source>
        <dbReference type="Proteomes" id="UP000279833"/>
    </source>
</evidence>
<dbReference type="AlphaFoldDB" id="A0A183KI21"/>
<dbReference type="Proteomes" id="UP000279833">
    <property type="component" value="Unassembled WGS sequence"/>
</dbReference>
<dbReference type="WBParaSite" id="SCUD_0001467701-mRNA-1">
    <property type="protein sequence ID" value="SCUD_0001467701-mRNA-1"/>
    <property type="gene ID" value="SCUD_0001467701"/>
</dbReference>
<keyword evidence="3" id="KW-1185">Reference proteome</keyword>
<feature type="compositionally biased region" description="Basic and acidic residues" evidence="1">
    <location>
        <begin position="40"/>
        <end position="77"/>
    </location>
</feature>
<evidence type="ECO:0000313" key="4">
    <source>
        <dbReference type="WBParaSite" id="SCUD_0001467701-mRNA-1"/>
    </source>
</evidence>
<gene>
    <name evidence="2" type="ORF">SCUD_LOCUS14674</name>
</gene>
<evidence type="ECO:0000313" key="2">
    <source>
        <dbReference type="EMBL" id="VDP57107.1"/>
    </source>
</evidence>
<proteinExistence type="predicted"/>
<organism evidence="4">
    <name type="scientific">Schistosoma curassoni</name>
    <dbReference type="NCBI Taxonomy" id="6186"/>
    <lineage>
        <taxon>Eukaryota</taxon>
        <taxon>Metazoa</taxon>
        <taxon>Spiralia</taxon>
        <taxon>Lophotrochozoa</taxon>
        <taxon>Platyhelminthes</taxon>
        <taxon>Trematoda</taxon>
        <taxon>Digenea</taxon>
        <taxon>Strigeidida</taxon>
        <taxon>Schistosomatoidea</taxon>
        <taxon>Schistosomatidae</taxon>
        <taxon>Schistosoma</taxon>
    </lineage>
</organism>